<dbReference type="InterPro" id="IPR002223">
    <property type="entry name" value="Kunitz_BPTI"/>
</dbReference>
<evidence type="ECO:0000313" key="3">
    <source>
        <dbReference type="EMBL" id="JAB82771.1"/>
    </source>
</evidence>
<dbReference type="Pfam" id="PF00014">
    <property type="entry name" value="Kunitz_BPTI"/>
    <property type="match status" value="1"/>
</dbReference>
<feature type="domain" description="BPTI/Kunitz inhibitor" evidence="2">
    <location>
        <begin position="25"/>
        <end position="70"/>
    </location>
</feature>
<accession>V5IJC1</accession>
<proteinExistence type="evidence at transcript level"/>
<keyword evidence="1" id="KW-0732">Signal</keyword>
<name>V5IJC1_IXORI</name>
<dbReference type="Gene3D" id="4.10.410.10">
    <property type="entry name" value="Pancreatic trypsin inhibitor Kunitz domain"/>
    <property type="match status" value="1"/>
</dbReference>
<dbReference type="AlphaFoldDB" id="V5IJC1"/>
<evidence type="ECO:0000259" key="2">
    <source>
        <dbReference type="Pfam" id="PF00014"/>
    </source>
</evidence>
<feature type="chain" id="PRO_5004736931" evidence="1">
    <location>
        <begin position="20"/>
        <end position="86"/>
    </location>
</feature>
<reference evidence="3" key="1">
    <citation type="journal article" date="2015" name="Sci. Rep.">
        <title>Tissue- and time-dependent transcription in Ixodes ricinus salivary glands and midguts when blood feeding on the vertebrate host.</title>
        <authorList>
            <person name="Kotsyfakis M."/>
            <person name="Schwarz A."/>
            <person name="Erhart J."/>
            <person name="Ribeiro J.M."/>
        </authorList>
    </citation>
    <scope>NUCLEOTIDE SEQUENCE</scope>
    <source>
        <tissue evidence="3">Salivary gland and midgut</tissue>
    </source>
</reference>
<protein>
    <submittedName>
        <fullName evidence="3">Putative tick kunitz 43</fullName>
    </submittedName>
</protein>
<sequence length="86" mass="9378">MKATIAVTCFFSAIVLISAITKEECEAPHAQSLCGDGVSPQTTYYYNNGTGQCERYFGCTSGPNNFPHQKRNAEKNVPYGTYASKV</sequence>
<feature type="signal peptide" evidence="1">
    <location>
        <begin position="1"/>
        <end position="19"/>
    </location>
</feature>
<dbReference type="InterPro" id="IPR036880">
    <property type="entry name" value="Kunitz_BPTI_sf"/>
</dbReference>
<organism evidence="3">
    <name type="scientific">Ixodes ricinus</name>
    <name type="common">Common tick</name>
    <name type="synonym">Acarus ricinus</name>
    <dbReference type="NCBI Taxonomy" id="34613"/>
    <lineage>
        <taxon>Eukaryota</taxon>
        <taxon>Metazoa</taxon>
        <taxon>Ecdysozoa</taxon>
        <taxon>Arthropoda</taxon>
        <taxon>Chelicerata</taxon>
        <taxon>Arachnida</taxon>
        <taxon>Acari</taxon>
        <taxon>Parasitiformes</taxon>
        <taxon>Ixodida</taxon>
        <taxon>Ixodoidea</taxon>
        <taxon>Ixodidae</taxon>
        <taxon>Ixodinae</taxon>
        <taxon>Ixodes</taxon>
    </lineage>
</organism>
<evidence type="ECO:0000256" key="1">
    <source>
        <dbReference type="SAM" id="SignalP"/>
    </source>
</evidence>
<dbReference type="EMBL" id="GANP01001697">
    <property type="protein sequence ID" value="JAB82771.1"/>
    <property type="molecule type" value="mRNA"/>
</dbReference>
<dbReference type="SUPFAM" id="SSF57362">
    <property type="entry name" value="BPTI-like"/>
    <property type="match status" value="1"/>
</dbReference>
<dbReference type="GO" id="GO:0004867">
    <property type="term" value="F:serine-type endopeptidase inhibitor activity"/>
    <property type="evidence" value="ECO:0007669"/>
    <property type="project" value="InterPro"/>
</dbReference>